<dbReference type="CDD" id="cd03404">
    <property type="entry name" value="SPFH_HflK"/>
    <property type="match status" value="1"/>
</dbReference>
<dbReference type="PANTHER" id="PTHR43327:SF2">
    <property type="entry name" value="MODULATOR OF FTSH PROTEASE HFLK"/>
    <property type="match status" value="1"/>
</dbReference>
<dbReference type="InterPro" id="IPR001107">
    <property type="entry name" value="Band_7"/>
</dbReference>
<name>A0A7X1B9B2_9BACT</name>
<comment type="subunit">
    <text evidence="6">HflC and HflK may interact to form a multimeric complex.</text>
</comment>
<evidence type="ECO:0000313" key="8">
    <source>
        <dbReference type="EMBL" id="MBC2606778.1"/>
    </source>
</evidence>
<dbReference type="GO" id="GO:0008233">
    <property type="term" value="F:peptidase activity"/>
    <property type="evidence" value="ECO:0007669"/>
    <property type="project" value="UniProtKB-KW"/>
</dbReference>
<dbReference type="GO" id="GO:0016020">
    <property type="term" value="C:membrane"/>
    <property type="evidence" value="ECO:0007669"/>
    <property type="project" value="UniProtKB-SubCell"/>
</dbReference>
<accession>A0A7X1B9B2</accession>
<comment type="function">
    <text evidence="6">HflC and HflK could encode or regulate a protease.</text>
</comment>
<protein>
    <recommendedName>
        <fullName evidence="6">Protein HflK</fullName>
    </recommendedName>
</protein>
<dbReference type="Gene3D" id="3.30.479.30">
    <property type="entry name" value="Band 7 domain"/>
    <property type="match status" value="1"/>
</dbReference>
<evidence type="ECO:0000259" key="7">
    <source>
        <dbReference type="SMART" id="SM00244"/>
    </source>
</evidence>
<feature type="domain" description="Band 7" evidence="7">
    <location>
        <begin position="38"/>
        <end position="221"/>
    </location>
</feature>
<dbReference type="RefSeq" id="WP_185660644.1">
    <property type="nucleotide sequence ID" value="NZ_CAWPOO010000012.1"/>
</dbReference>
<evidence type="ECO:0000313" key="9">
    <source>
        <dbReference type="Proteomes" id="UP000526501"/>
    </source>
</evidence>
<sequence length="325" mass="36599">MAEKIEINIPENLRQLKGQFGGVFGIAIFALLIWAGFSSVYTVPAESQGVVLRFGKFLETVDPGLRFKVPFGIDQVSIVQVRRQLKQEFGFATQGATDRSQYSPNRREQALERSMVTGDLNAATVEWIVQYRIQDPRQFLFKVRDPKDTLRDISESVMRTVVGDRTVDEVITVGRQEIAIVALRMMQTLVDKYELGLSIDLVQLQNVNPPDKVRPSFNEVNQAQQERENLINVANGEYNKVIPRARGQANQSIQEAEGYALARVNEAEGDVARFEALLLEYVKAPEVTKRRLYLETMQDVVSGIDKKIVLDSDASGVLPLLQLNQ</sequence>
<dbReference type="EMBL" id="JACHVC010000012">
    <property type="protein sequence ID" value="MBC2606778.1"/>
    <property type="molecule type" value="Genomic_DNA"/>
</dbReference>
<gene>
    <name evidence="8" type="primary">hflK</name>
    <name evidence="8" type="ORF">H5P27_12060</name>
</gene>
<dbReference type="InterPro" id="IPR036013">
    <property type="entry name" value="Band_7/SPFH_dom_sf"/>
</dbReference>
<keyword evidence="4 6" id="KW-1133">Transmembrane helix</keyword>
<dbReference type="Proteomes" id="UP000526501">
    <property type="component" value="Unassembled WGS sequence"/>
</dbReference>
<keyword evidence="8" id="KW-0378">Hydrolase</keyword>
<keyword evidence="5 6" id="KW-0472">Membrane</keyword>
<evidence type="ECO:0000256" key="2">
    <source>
        <dbReference type="ARBA" id="ARBA00006971"/>
    </source>
</evidence>
<dbReference type="PANTHER" id="PTHR43327">
    <property type="entry name" value="STOMATIN-LIKE PROTEIN 2, MITOCHONDRIAL"/>
    <property type="match status" value="1"/>
</dbReference>
<dbReference type="NCBIfam" id="TIGR01933">
    <property type="entry name" value="hflK"/>
    <property type="match status" value="1"/>
</dbReference>
<dbReference type="SMART" id="SM00244">
    <property type="entry name" value="PHB"/>
    <property type="match status" value="1"/>
</dbReference>
<keyword evidence="8" id="KW-0645">Protease</keyword>
<evidence type="ECO:0000256" key="3">
    <source>
        <dbReference type="ARBA" id="ARBA00022692"/>
    </source>
</evidence>
<proteinExistence type="inferred from homology"/>
<dbReference type="SUPFAM" id="SSF117892">
    <property type="entry name" value="Band 7/SPFH domain"/>
    <property type="match status" value="1"/>
</dbReference>
<feature type="transmembrane region" description="Helical" evidence="6">
    <location>
        <begin position="20"/>
        <end position="41"/>
    </location>
</feature>
<comment type="similarity">
    <text evidence="2 6">Belongs to the band 7/mec-2 family. HflK subfamily.</text>
</comment>
<evidence type="ECO:0000256" key="5">
    <source>
        <dbReference type="ARBA" id="ARBA00023136"/>
    </source>
</evidence>
<reference evidence="8 9" key="1">
    <citation type="submission" date="2020-07" db="EMBL/GenBank/DDBJ databases">
        <authorList>
            <person name="Feng X."/>
        </authorList>
    </citation>
    <scope>NUCLEOTIDE SEQUENCE [LARGE SCALE GENOMIC DNA]</scope>
    <source>
        <strain evidence="8 9">JCM23202</strain>
    </source>
</reference>
<dbReference type="Pfam" id="PF01145">
    <property type="entry name" value="Band_7"/>
    <property type="match status" value="1"/>
</dbReference>
<dbReference type="InterPro" id="IPR010201">
    <property type="entry name" value="HflK"/>
</dbReference>
<evidence type="ECO:0000256" key="1">
    <source>
        <dbReference type="ARBA" id="ARBA00004167"/>
    </source>
</evidence>
<comment type="subcellular location">
    <subcellularLocation>
        <location evidence="1">Membrane</location>
        <topology evidence="1">Single-pass membrane protein</topology>
    </subcellularLocation>
</comment>
<dbReference type="GO" id="GO:0006508">
    <property type="term" value="P:proteolysis"/>
    <property type="evidence" value="ECO:0007669"/>
    <property type="project" value="UniProtKB-KW"/>
</dbReference>
<comment type="caution">
    <text evidence="8">The sequence shown here is derived from an EMBL/GenBank/DDBJ whole genome shotgun (WGS) entry which is preliminary data.</text>
</comment>
<keyword evidence="9" id="KW-1185">Reference proteome</keyword>
<keyword evidence="3 6" id="KW-0812">Transmembrane</keyword>
<dbReference type="AlphaFoldDB" id="A0A7X1B9B2"/>
<dbReference type="InterPro" id="IPR050710">
    <property type="entry name" value="Band7/mec-2_domain"/>
</dbReference>
<evidence type="ECO:0000256" key="6">
    <source>
        <dbReference type="RuleBase" id="RU364113"/>
    </source>
</evidence>
<evidence type="ECO:0000256" key="4">
    <source>
        <dbReference type="ARBA" id="ARBA00022989"/>
    </source>
</evidence>
<organism evidence="8 9">
    <name type="scientific">Pelagicoccus albus</name>
    <dbReference type="NCBI Taxonomy" id="415222"/>
    <lineage>
        <taxon>Bacteria</taxon>
        <taxon>Pseudomonadati</taxon>
        <taxon>Verrucomicrobiota</taxon>
        <taxon>Opitutia</taxon>
        <taxon>Puniceicoccales</taxon>
        <taxon>Pelagicoccaceae</taxon>
        <taxon>Pelagicoccus</taxon>
    </lineage>
</organism>